<comment type="similarity">
    <text evidence="3">Belongs to the transpeptidase family.</text>
</comment>
<reference evidence="11 12" key="1">
    <citation type="submission" date="2023-11" db="EMBL/GenBank/DDBJ databases">
        <title>Bacillus jintuensis, isolated from a mudflat on the Beibu Gulf coast.</title>
        <authorList>
            <person name="Li M."/>
        </authorList>
    </citation>
    <scope>NUCLEOTIDE SEQUENCE [LARGE SCALE GENOMIC DNA]</scope>
    <source>
        <strain evidence="11 12">31A1R</strain>
    </source>
</reference>
<feature type="domain" description="Penicillin-binding protein transpeptidase" evidence="8">
    <location>
        <begin position="354"/>
        <end position="660"/>
    </location>
</feature>
<dbReference type="InterPro" id="IPR012338">
    <property type="entry name" value="Beta-lactam/transpept-like"/>
</dbReference>
<accession>A0ABU5IXM5</accession>
<feature type="domain" description="NTF2-like N-terminal transpeptidase" evidence="10">
    <location>
        <begin position="25"/>
        <end position="147"/>
    </location>
</feature>
<dbReference type="Gene3D" id="3.10.450.100">
    <property type="entry name" value="NTF2-like, domain 1"/>
    <property type="match status" value="1"/>
</dbReference>
<dbReference type="InterPro" id="IPR005311">
    <property type="entry name" value="PBP_dimer"/>
</dbReference>
<dbReference type="RefSeq" id="WP_322446161.1">
    <property type="nucleotide sequence ID" value="NZ_JAXOFX010000004.1"/>
</dbReference>
<dbReference type="SUPFAM" id="SSF54427">
    <property type="entry name" value="NTF2-like"/>
    <property type="match status" value="1"/>
</dbReference>
<name>A0ABU5IXM5_9BACI</name>
<dbReference type="PANTHER" id="PTHR30627">
    <property type="entry name" value="PEPTIDOGLYCAN D,D-TRANSPEPTIDASE"/>
    <property type="match status" value="1"/>
</dbReference>
<dbReference type="SUPFAM" id="SSF56601">
    <property type="entry name" value="beta-lactamase/transpeptidase-like"/>
    <property type="match status" value="1"/>
</dbReference>
<dbReference type="PANTHER" id="PTHR30627:SF25">
    <property type="entry name" value="PENICILLIN-BINDING PROTEIN 3"/>
    <property type="match status" value="1"/>
</dbReference>
<evidence type="ECO:0000256" key="2">
    <source>
        <dbReference type="ARBA" id="ARBA00004752"/>
    </source>
</evidence>
<dbReference type="EC" id="3.4.16.4" evidence="4"/>
<comment type="subcellular location">
    <subcellularLocation>
        <location evidence="1">Membrane</location>
    </subcellularLocation>
</comment>
<evidence type="ECO:0000259" key="8">
    <source>
        <dbReference type="Pfam" id="PF00905"/>
    </source>
</evidence>
<dbReference type="Gene3D" id="3.40.710.10">
    <property type="entry name" value="DD-peptidase/beta-lactamase superfamily"/>
    <property type="match status" value="1"/>
</dbReference>
<evidence type="ECO:0000313" key="12">
    <source>
        <dbReference type="Proteomes" id="UP001290455"/>
    </source>
</evidence>
<evidence type="ECO:0000256" key="4">
    <source>
        <dbReference type="ARBA" id="ARBA00012448"/>
    </source>
</evidence>
<evidence type="ECO:0000256" key="5">
    <source>
        <dbReference type="ARBA" id="ARBA00023136"/>
    </source>
</evidence>
<comment type="catalytic activity">
    <reaction evidence="6">
        <text>Preferential cleavage: (Ac)2-L-Lys-D-Ala-|-D-Ala. Also transpeptidation of peptidyl-alanyl moieties that are N-acyl substituents of D-alanine.</text>
        <dbReference type="EC" id="3.4.16.4"/>
    </reaction>
</comment>
<evidence type="ECO:0000259" key="10">
    <source>
        <dbReference type="Pfam" id="PF05223"/>
    </source>
</evidence>
<feature type="signal peptide" evidence="7">
    <location>
        <begin position="1"/>
        <end position="22"/>
    </location>
</feature>
<gene>
    <name evidence="11" type="ORF">SM124_08925</name>
</gene>
<evidence type="ECO:0000256" key="6">
    <source>
        <dbReference type="ARBA" id="ARBA00034000"/>
    </source>
</evidence>
<keyword evidence="7" id="KW-0732">Signal</keyword>
<evidence type="ECO:0000259" key="9">
    <source>
        <dbReference type="Pfam" id="PF03717"/>
    </source>
</evidence>
<organism evidence="11 12">
    <name type="scientific">Robertmurraya mangrovi</name>
    <dbReference type="NCBI Taxonomy" id="3098077"/>
    <lineage>
        <taxon>Bacteria</taxon>
        <taxon>Bacillati</taxon>
        <taxon>Bacillota</taxon>
        <taxon>Bacilli</taxon>
        <taxon>Bacillales</taxon>
        <taxon>Bacillaceae</taxon>
        <taxon>Robertmurraya</taxon>
    </lineage>
</organism>
<comment type="pathway">
    <text evidence="2">Cell wall biogenesis; peptidoglycan biosynthesis.</text>
</comment>
<keyword evidence="5" id="KW-0472">Membrane</keyword>
<dbReference type="PROSITE" id="PS51257">
    <property type="entry name" value="PROKAR_LIPOPROTEIN"/>
    <property type="match status" value="1"/>
</dbReference>
<dbReference type="Pfam" id="PF05223">
    <property type="entry name" value="MecA_N"/>
    <property type="match status" value="1"/>
</dbReference>
<feature type="chain" id="PRO_5045961837" description="serine-type D-Ala-D-Ala carboxypeptidase" evidence="7">
    <location>
        <begin position="23"/>
        <end position="661"/>
    </location>
</feature>
<keyword evidence="12" id="KW-1185">Reference proteome</keyword>
<evidence type="ECO:0000256" key="7">
    <source>
        <dbReference type="SAM" id="SignalP"/>
    </source>
</evidence>
<dbReference type="SUPFAM" id="SSF56519">
    <property type="entry name" value="Penicillin binding protein dimerisation domain"/>
    <property type="match status" value="1"/>
</dbReference>
<dbReference type="InterPro" id="IPR007887">
    <property type="entry name" value="MecA_N"/>
</dbReference>
<evidence type="ECO:0000313" key="11">
    <source>
        <dbReference type="EMBL" id="MDZ5471871.1"/>
    </source>
</evidence>
<protein>
    <recommendedName>
        <fullName evidence="4">serine-type D-Ala-D-Ala carboxypeptidase</fullName>
        <ecNumber evidence="4">3.4.16.4</ecNumber>
    </recommendedName>
</protein>
<dbReference type="EMBL" id="JAXOFX010000004">
    <property type="protein sequence ID" value="MDZ5471871.1"/>
    <property type="molecule type" value="Genomic_DNA"/>
</dbReference>
<evidence type="ECO:0000256" key="1">
    <source>
        <dbReference type="ARBA" id="ARBA00004370"/>
    </source>
</evidence>
<dbReference type="Gene3D" id="3.30.1390.30">
    <property type="entry name" value="Penicillin-binding protein 2a, domain 3"/>
    <property type="match status" value="1"/>
</dbReference>
<proteinExistence type="inferred from homology"/>
<sequence>MKKFLFCAVLILSIAIMTGCNKEPKPDDRFSEYIELWNEQQFEKMYEYLTTKAKTNISKEDFVKRYKKIYSDLQISDLTIKKAKVKEETEKKDENVQLSFSAKMNSIGGKIQFQHHANLIKEERNEEENWYIDWNTTLIFPELEDGDKIGLSTTPARRGNILDKNGTGLAINGTAYEIGVVPKEMEGQEEQVISQLAELLDIPAEKIKNALHASWVKPEHFVPIKKISKDDEELKEKLFQIPAVLKRDVSAREYPLGEAAAHLIGYVGPITAEELEKRKDKGYQANDIIGKRGLEQVFDEKLKGVSGAKIYIKKTDGSEVLIAQKEVQNGEDVALTIDAGLQVKTYKELVGEAGTSVAIHPETGETLALVSSPSFNPNALTLGATSNQWKALQEDNLSPLLTRFKNTYIPGSVVKPMVAAIALEAGTTDWEKTINISGRSWQKNGSWGKYSVTRVTDPGGPVNLDKALLYSDNIYFAQAALGMGKEKFIAGLEKFSFEEKMEYSYPLETSTYGKMESEVALADSGYGQAQIEMNVVHLAATYTPFVNSGNMIKPILLASEEKGQVWKEKLISAENVQKMNAALKKVVEDPSGTAYFGKLEGFSFVGKTGTAEYKEKQGENGKENGWFVAYNDHLLITLMIEDVENRGGSKIAVQKVRNILR</sequence>
<dbReference type="Proteomes" id="UP001290455">
    <property type="component" value="Unassembled WGS sequence"/>
</dbReference>
<comment type="caution">
    <text evidence="11">The sequence shown here is derived from an EMBL/GenBank/DDBJ whole genome shotgun (WGS) entry which is preliminary data.</text>
</comment>
<evidence type="ECO:0000256" key="3">
    <source>
        <dbReference type="ARBA" id="ARBA00007171"/>
    </source>
</evidence>
<dbReference type="InterPro" id="IPR001460">
    <property type="entry name" value="PCN-bd_Tpept"/>
</dbReference>
<dbReference type="InterPro" id="IPR032710">
    <property type="entry name" value="NTF2-like_dom_sf"/>
</dbReference>
<dbReference type="InterPro" id="IPR036138">
    <property type="entry name" value="PBP_dimer_sf"/>
</dbReference>
<dbReference type="InterPro" id="IPR050515">
    <property type="entry name" value="Beta-lactam/transpept"/>
</dbReference>
<dbReference type="Pfam" id="PF03717">
    <property type="entry name" value="PBP_dimer"/>
    <property type="match status" value="1"/>
</dbReference>
<dbReference type="Pfam" id="PF00905">
    <property type="entry name" value="Transpeptidase"/>
    <property type="match status" value="1"/>
</dbReference>
<dbReference type="Gene3D" id="3.90.1310.10">
    <property type="entry name" value="Penicillin-binding protein 2a (Domain 2)"/>
    <property type="match status" value="1"/>
</dbReference>
<feature type="domain" description="Penicillin-binding protein dimerisation" evidence="9">
    <location>
        <begin position="154"/>
        <end position="319"/>
    </location>
</feature>